<name>A0A833GYQ6_9LEPT</name>
<evidence type="ECO:0000313" key="2">
    <source>
        <dbReference type="Proteomes" id="UP000460298"/>
    </source>
</evidence>
<protein>
    <submittedName>
        <fullName evidence="1">Uncharacterized protein</fullName>
    </submittedName>
</protein>
<dbReference type="AlphaFoldDB" id="A0A833GYQ6"/>
<organism evidence="1 2">
    <name type="scientific">Leptonema illini</name>
    <dbReference type="NCBI Taxonomy" id="183"/>
    <lineage>
        <taxon>Bacteria</taxon>
        <taxon>Pseudomonadati</taxon>
        <taxon>Spirochaetota</taxon>
        <taxon>Spirochaetia</taxon>
        <taxon>Leptospirales</taxon>
        <taxon>Leptospiraceae</taxon>
        <taxon>Leptonema</taxon>
    </lineage>
</organism>
<proteinExistence type="predicted"/>
<reference evidence="1 2" key="1">
    <citation type="submission" date="2019-10" db="EMBL/GenBank/DDBJ databases">
        <title>Extracellular Electron Transfer in a Candidatus Methanoperedens spp. Enrichment Culture.</title>
        <authorList>
            <person name="Berger S."/>
            <person name="Rangel Shaw D."/>
            <person name="Berben T."/>
            <person name="In 'T Zandt M."/>
            <person name="Frank J."/>
            <person name="Reimann J."/>
            <person name="Jetten M.S.M."/>
            <person name="Welte C.U."/>
        </authorList>
    </citation>
    <scope>NUCLEOTIDE SEQUENCE [LARGE SCALE GENOMIC DNA]</scope>
    <source>
        <strain evidence="1">SB12</strain>
    </source>
</reference>
<comment type="caution">
    <text evidence="1">The sequence shown here is derived from an EMBL/GenBank/DDBJ whole genome shotgun (WGS) entry which is preliminary data.</text>
</comment>
<dbReference type="Proteomes" id="UP000460298">
    <property type="component" value="Unassembled WGS sequence"/>
</dbReference>
<evidence type="ECO:0000313" key="1">
    <source>
        <dbReference type="EMBL" id="KAB2929951.1"/>
    </source>
</evidence>
<gene>
    <name evidence="1" type="ORF">F9K24_18130</name>
</gene>
<dbReference type="EMBL" id="WBUI01000024">
    <property type="protein sequence ID" value="KAB2929951.1"/>
    <property type="molecule type" value="Genomic_DNA"/>
</dbReference>
<accession>A0A833GYQ6</accession>
<sequence length="453" mass="49528">MTVHDLKKPRQPERVDPHPTAALSANLDLITVGGLLLGLRQVIGDLTKALRDVSADLQGQVQSLLGTANAVLAEYDRRLGAKLDKTVSELKGLERRLFEDTQDLVDQMQRALSSILAGLSETILTATGEADIVAYNIVHSLTTTQRPRFVYIVPRSLQVGLGDPVFKVRGNFLNFGTYPIRVNGAVAALVSRNDNEFVARTPSEILDRVQDATTVGIAASPPARQRFLFWRRIVPGLEQSISLKVYPKKSFTLHARIYPVASLPIERDFQFPHYDTDDDCAIDRSSDRIWVLPPGWEVVRFGVTTTNGPSCGSSIGNPVQSGNNAVNVPAHLKGCGYSGPFRIGCKGRGHLGYRLDIRGKGYVDGPLTVFEDSTSVDSNNQRTFSFTYPQNQIPADNRGINWQYDLHINIVQGSQVHQVQLSHVNPNAEGISSRIDGGVLSVEINAGISLALA</sequence>